<evidence type="ECO:0000313" key="1">
    <source>
        <dbReference type="EMBL" id="CAA9284783.1"/>
    </source>
</evidence>
<gene>
    <name evidence="1" type="ORF">AVDCRST_MAG56-4035</name>
</gene>
<organism evidence="1">
    <name type="scientific">uncultured Cytophagales bacterium</name>
    <dbReference type="NCBI Taxonomy" id="158755"/>
    <lineage>
        <taxon>Bacteria</taxon>
        <taxon>Pseudomonadati</taxon>
        <taxon>Bacteroidota</taxon>
        <taxon>Sphingobacteriia</taxon>
        <taxon>Sphingobacteriales</taxon>
        <taxon>environmental samples</taxon>
    </lineage>
</organism>
<protein>
    <submittedName>
        <fullName evidence="1">Uncharacterized protein</fullName>
    </submittedName>
</protein>
<dbReference type="EMBL" id="CADCTQ010000336">
    <property type="protein sequence ID" value="CAA9284783.1"/>
    <property type="molecule type" value="Genomic_DNA"/>
</dbReference>
<accession>A0A6J4JQB8</accession>
<reference evidence="1" key="1">
    <citation type="submission" date="2020-02" db="EMBL/GenBank/DDBJ databases">
        <authorList>
            <person name="Meier V. D."/>
        </authorList>
    </citation>
    <scope>NUCLEOTIDE SEQUENCE</scope>
    <source>
        <strain evidence="1">AVDCRST_MAG56</strain>
    </source>
</reference>
<name>A0A6J4JQB8_9SPHI</name>
<proteinExistence type="predicted"/>
<dbReference type="AlphaFoldDB" id="A0A6J4JQB8"/>
<sequence length="42" mass="4646">MPQGGFLAYVGGRKGVLADLAEEREFSVILREEKGFLADYRG</sequence>